<dbReference type="GO" id="GO:0003700">
    <property type="term" value="F:DNA-binding transcription factor activity"/>
    <property type="evidence" value="ECO:0007669"/>
    <property type="project" value="TreeGrafter"/>
</dbReference>
<dbReference type="Pfam" id="PF00027">
    <property type="entry name" value="cNMP_binding"/>
    <property type="match status" value="1"/>
</dbReference>
<dbReference type="EMBL" id="CP036298">
    <property type="protein sequence ID" value="QDV21900.1"/>
    <property type="molecule type" value="Genomic_DNA"/>
</dbReference>
<dbReference type="PROSITE" id="PS50042">
    <property type="entry name" value="CNMP_BINDING_3"/>
    <property type="match status" value="1"/>
</dbReference>
<reference evidence="6 7" key="1">
    <citation type="submission" date="2019-02" db="EMBL/GenBank/DDBJ databases">
        <title>Deep-cultivation of Planctomycetes and their phenomic and genomic characterization uncovers novel biology.</title>
        <authorList>
            <person name="Wiegand S."/>
            <person name="Jogler M."/>
            <person name="Boedeker C."/>
            <person name="Pinto D."/>
            <person name="Vollmers J."/>
            <person name="Rivas-Marin E."/>
            <person name="Kohn T."/>
            <person name="Peeters S.H."/>
            <person name="Heuer A."/>
            <person name="Rast P."/>
            <person name="Oberbeckmann S."/>
            <person name="Bunk B."/>
            <person name="Jeske O."/>
            <person name="Meyerdierks A."/>
            <person name="Storesund J.E."/>
            <person name="Kallscheuer N."/>
            <person name="Luecker S."/>
            <person name="Lage O.M."/>
            <person name="Pohl T."/>
            <person name="Merkel B.J."/>
            <person name="Hornburger P."/>
            <person name="Mueller R.-W."/>
            <person name="Bruemmer F."/>
            <person name="Labrenz M."/>
            <person name="Spormann A.M."/>
            <person name="Op den Camp H."/>
            <person name="Overmann J."/>
            <person name="Amann R."/>
            <person name="Jetten M.S.M."/>
            <person name="Mascher T."/>
            <person name="Medema M.H."/>
            <person name="Devos D.P."/>
            <person name="Kaster A.-K."/>
            <person name="Ovreas L."/>
            <person name="Rohde M."/>
            <person name="Galperin M.Y."/>
            <person name="Jogler C."/>
        </authorList>
    </citation>
    <scope>NUCLEOTIDE SEQUENCE [LARGE SCALE GENOMIC DNA]</scope>
    <source>
        <strain evidence="6 7">Q31a</strain>
    </source>
</reference>
<keyword evidence="2" id="KW-0238">DNA-binding</keyword>
<dbReference type="RefSeq" id="WP_145072645.1">
    <property type="nucleotide sequence ID" value="NZ_CP036298.1"/>
</dbReference>
<evidence type="ECO:0000256" key="3">
    <source>
        <dbReference type="ARBA" id="ARBA00023163"/>
    </source>
</evidence>
<dbReference type="OrthoDB" id="9812325at2"/>
<dbReference type="InterPro" id="IPR036388">
    <property type="entry name" value="WH-like_DNA-bd_sf"/>
</dbReference>
<dbReference type="PANTHER" id="PTHR24567">
    <property type="entry name" value="CRP FAMILY TRANSCRIPTIONAL REGULATORY PROTEIN"/>
    <property type="match status" value="1"/>
</dbReference>
<evidence type="ECO:0000313" key="6">
    <source>
        <dbReference type="EMBL" id="QDV21900.1"/>
    </source>
</evidence>
<dbReference type="PRINTS" id="PR00034">
    <property type="entry name" value="HTHCRP"/>
</dbReference>
<organism evidence="6 7">
    <name type="scientific">Aureliella helgolandensis</name>
    <dbReference type="NCBI Taxonomy" id="2527968"/>
    <lineage>
        <taxon>Bacteria</taxon>
        <taxon>Pseudomonadati</taxon>
        <taxon>Planctomycetota</taxon>
        <taxon>Planctomycetia</taxon>
        <taxon>Pirellulales</taxon>
        <taxon>Pirellulaceae</taxon>
        <taxon>Aureliella</taxon>
    </lineage>
</organism>
<dbReference type="AlphaFoldDB" id="A0A518G029"/>
<evidence type="ECO:0000259" key="4">
    <source>
        <dbReference type="PROSITE" id="PS50042"/>
    </source>
</evidence>
<dbReference type="InterPro" id="IPR000595">
    <property type="entry name" value="cNMP-bd_dom"/>
</dbReference>
<dbReference type="SUPFAM" id="SSF51206">
    <property type="entry name" value="cAMP-binding domain-like"/>
    <property type="match status" value="1"/>
</dbReference>
<dbReference type="InterPro" id="IPR014710">
    <property type="entry name" value="RmlC-like_jellyroll"/>
</dbReference>
<keyword evidence="1" id="KW-0805">Transcription regulation</keyword>
<keyword evidence="3" id="KW-0804">Transcription</keyword>
<dbReference type="PROSITE" id="PS51063">
    <property type="entry name" value="HTH_CRP_2"/>
    <property type="match status" value="1"/>
</dbReference>
<keyword evidence="7" id="KW-1185">Reference proteome</keyword>
<dbReference type="InterPro" id="IPR036390">
    <property type="entry name" value="WH_DNA-bd_sf"/>
</dbReference>
<dbReference type="PANTHER" id="PTHR24567:SF74">
    <property type="entry name" value="HTH-TYPE TRANSCRIPTIONAL REGULATOR ARCR"/>
    <property type="match status" value="1"/>
</dbReference>
<protein>
    <submittedName>
        <fullName evidence="6">cAMP receptor protein</fullName>
    </submittedName>
</protein>
<evidence type="ECO:0000259" key="5">
    <source>
        <dbReference type="PROSITE" id="PS51063"/>
    </source>
</evidence>
<dbReference type="KEGG" id="ahel:Q31a_01790"/>
<dbReference type="SMART" id="SM00419">
    <property type="entry name" value="HTH_CRP"/>
    <property type="match status" value="1"/>
</dbReference>
<dbReference type="Pfam" id="PF13545">
    <property type="entry name" value="HTH_Crp_2"/>
    <property type="match status" value="1"/>
</dbReference>
<feature type="domain" description="HTH crp-type" evidence="5">
    <location>
        <begin position="147"/>
        <end position="220"/>
    </location>
</feature>
<evidence type="ECO:0000256" key="1">
    <source>
        <dbReference type="ARBA" id="ARBA00023015"/>
    </source>
</evidence>
<dbReference type="Proteomes" id="UP000318017">
    <property type="component" value="Chromosome"/>
</dbReference>
<feature type="domain" description="Cyclic nucleotide-binding" evidence="4">
    <location>
        <begin position="13"/>
        <end position="116"/>
    </location>
</feature>
<dbReference type="SMART" id="SM00100">
    <property type="entry name" value="cNMP"/>
    <property type="match status" value="1"/>
</dbReference>
<evidence type="ECO:0000256" key="2">
    <source>
        <dbReference type="ARBA" id="ARBA00023125"/>
    </source>
</evidence>
<dbReference type="SUPFAM" id="SSF46785">
    <property type="entry name" value="Winged helix' DNA-binding domain"/>
    <property type="match status" value="1"/>
</dbReference>
<dbReference type="InterPro" id="IPR018490">
    <property type="entry name" value="cNMP-bd_dom_sf"/>
</dbReference>
<dbReference type="Gene3D" id="1.10.10.10">
    <property type="entry name" value="Winged helix-like DNA-binding domain superfamily/Winged helix DNA-binding domain"/>
    <property type="match status" value="1"/>
</dbReference>
<dbReference type="GO" id="GO:0005829">
    <property type="term" value="C:cytosol"/>
    <property type="evidence" value="ECO:0007669"/>
    <property type="project" value="TreeGrafter"/>
</dbReference>
<name>A0A518G029_9BACT</name>
<sequence length="235" mass="26434">MHDRIWYLQNCDLFEKLTEEQLNALERRSHFNRFPKGSPIYLPSQPADSVMLVADGLVKICHLTVEGKVSTLAFVKVGELFGELSLFDAEERGEYCEAVEPTTVIRIPRGILQTLMNNELDIALGVTKLVGLRRLRIENRLRNLLFNSNHQKLTHLLLDLADQFGITIEEGIRLGLKLSHQEMASLIGTTRETVTIVLGKMKADGLIGGQRQSVVLTDIERLAASVGRHRRSEGH</sequence>
<dbReference type="InterPro" id="IPR012318">
    <property type="entry name" value="HTH_CRP"/>
</dbReference>
<keyword evidence="6" id="KW-0675">Receptor</keyword>
<dbReference type="Gene3D" id="2.60.120.10">
    <property type="entry name" value="Jelly Rolls"/>
    <property type="match status" value="1"/>
</dbReference>
<proteinExistence type="predicted"/>
<dbReference type="CDD" id="cd00092">
    <property type="entry name" value="HTH_CRP"/>
    <property type="match status" value="1"/>
</dbReference>
<gene>
    <name evidence="6" type="primary">crp</name>
    <name evidence="6" type="ORF">Q31a_01790</name>
</gene>
<evidence type="ECO:0000313" key="7">
    <source>
        <dbReference type="Proteomes" id="UP000318017"/>
    </source>
</evidence>
<dbReference type="GO" id="GO:0003677">
    <property type="term" value="F:DNA binding"/>
    <property type="evidence" value="ECO:0007669"/>
    <property type="project" value="UniProtKB-KW"/>
</dbReference>
<dbReference type="InterPro" id="IPR050397">
    <property type="entry name" value="Env_Response_Regulators"/>
</dbReference>
<dbReference type="CDD" id="cd00038">
    <property type="entry name" value="CAP_ED"/>
    <property type="match status" value="1"/>
</dbReference>
<accession>A0A518G029</accession>